<evidence type="ECO:0000313" key="3">
    <source>
        <dbReference type="WormBase" id="C34C12.12"/>
    </source>
</evidence>
<dbReference type="SMR" id="H2L271"/>
<dbReference type="PaxDb" id="6239-C34C12.12"/>
<evidence type="ECO:0000313" key="2">
    <source>
        <dbReference type="Proteomes" id="UP000001940"/>
    </source>
</evidence>
<proteinExistence type="predicted"/>
<dbReference type="GeneID" id="13188942"/>
<keyword evidence="2" id="KW-1185">Reference proteome</keyword>
<dbReference type="CTD" id="13188942"/>
<organism evidence="1 2">
    <name type="scientific">Caenorhabditis elegans</name>
    <dbReference type="NCBI Taxonomy" id="6239"/>
    <lineage>
        <taxon>Eukaryota</taxon>
        <taxon>Metazoa</taxon>
        <taxon>Ecdysozoa</taxon>
        <taxon>Nematoda</taxon>
        <taxon>Chromadorea</taxon>
        <taxon>Rhabditida</taxon>
        <taxon>Rhabditina</taxon>
        <taxon>Rhabditomorpha</taxon>
        <taxon>Rhabditoidea</taxon>
        <taxon>Rhabditidae</taxon>
        <taxon>Peloderinae</taxon>
        <taxon>Caenorhabditis</taxon>
    </lineage>
</organism>
<name>H2L271_CAEEL</name>
<dbReference type="WormBase" id="C34C12.12">
    <property type="protein sequence ID" value="CE46670"/>
    <property type="gene ID" value="WBGene00219295"/>
</dbReference>
<evidence type="ECO:0000313" key="1">
    <source>
        <dbReference type="EMBL" id="CCE71940.1"/>
    </source>
</evidence>
<dbReference type="AlphaFoldDB" id="H2L271"/>
<dbReference type="RefSeq" id="NP_001254874.1">
    <property type="nucleotide sequence ID" value="NM_001267945.2"/>
</dbReference>
<protein>
    <submittedName>
        <fullName evidence="1">Transposase</fullName>
    </submittedName>
</protein>
<dbReference type="Bgee" id="WBGene00219295">
    <property type="expression patterns" value="Expressed in pharyngeal muscle cell (C elegans) and 2 other cell types or tissues"/>
</dbReference>
<dbReference type="KEGG" id="cel:CELE_C34C12.12"/>
<dbReference type="EMBL" id="BX284603">
    <property type="protein sequence ID" value="CCE71940.1"/>
    <property type="molecule type" value="Genomic_DNA"/>
</dbReference>
<sequence>MKVSRNHEKWITDDEFAADEEAMSNMILNLQLLGLLGSLPRGIGKMYRTS</sequence>
<dbReference type="HOGENOM" id="CLU_3126362_0_0_1"/>
<reference evidence="1 2" key="1">
    <citation type="journal article" date="1998" name="Science">
        <title>Genome sequence of the nematode C. elegans: a platform for investigating biology.</title>
        <authorList>
            <consortium name="The C. elegans sequencing consortium"/>
            <person name="Sulson J.E."/>
            <person name="Waterston R."/>
        </authorList>
    </citation>
    <scope>NUCLEOTIDE SEQUENCE [LARGE SCALE GENOMIC DNA]</scope>
    <source>
        <strain evidence="1 2">Bristol N2</strain>
    </source>
</reference>
<dbReference type="InParanoid" id="H2L271"/>
<dbReference type="Proteomes" id="UP000001940">
    <property type="component" value="Chromosome III"/>
</dbReference>
<accession>H2L271</accession>
<gene>
    <name evidence="1 3" type="ORF">C34C12.12</name>
    <name evidence="1" type="ORF">CELE_C34C12.12</name>
</gene>
<dbReference type="AGR" id="WB:WBGene00219295"/>